<dbReference type="Proteomes" id="UP000095283">
    <property type="component" value="Unplaced"/>
</dbReference>
<dbReference type="WBParaSite" id="Hba_11805">
    <property type="protein sequence ID" value="Hba_11805"/>
    <property type="gene ID" value="Hba_11805"/>
</dbReference>
<evidence type="ECO:0000259" key="2">
    <source>
        <dbReference type="Pfam" id="PF07808"/>
    </source>
</evidence>
<dbReference type="AlphaFoldDB" id="A0A1I7X315"/>
<evidence type="ECO:0000313" key="3">
    <source>
        <dbReference type="Proteomes" id="UP000095283"/>
    </source>
</evidence>
<sequence length="178" mass="20720">MADTSNLRNEDFRKLLSAPKKLVGEVASVRDAAGDTAHSFTHRHQPKQEKKEVEKAERDDDESNLKEILKNYRDRALERRQKGTERQILSVKLFYSRMNSIFSITIKDADEAAKLAAAYRAVPGDARAVTDKANLRKQAIEVKKSQFLFLPLDFWKLIEYFEFFRSRNTLEEIWNILI</sequence>
<organism evidence="3 4">
    <name type="scientific">Heterorhabditis bacteriophora</name>
    <name type="common">Entomopathogenic nematode worm</name>
    <dbReference type="NCBI Taxonomy" id="37862"/>
    <lineage>
        <taxon>Eukaryota</taxon>
        <taxon>Metazoa</taxon>
        <taxon>Ecdysozoa</taxon>
        <taxon>Nematoda</taxon>
        <taxon>Chromadorea</taxon>
        <taxon>Rhabditida</taxon>
        <taxon>Rhabditina</taxon>
        <taxon>Rhabditomorpha</taxon>
        <taxon>Strongyloidea</taxon>
        <taxon>Heterorhabditidae</taxon>
        <taxon>Heterorhabditis</taxon>
    </lineage>
</organism>
<protein>
    <submittedName>
        <fullName evidence="4">RED_N domain-containing protein</fullName>
    </submittedName>
</protein>
<reference evidence="4" key="1">
    <citation type="submission" date="2016-11" db="UniProtKB">
        <authorList>
            <consortium name="WormBaseParasite"/>
        </authorList>
    </citation>
    <scope>IDENTIFICATION</scope>
</reference>
<evidence type="ECO:0000313" key="4">
    <source>
        <dbReference type="WBParaSite" id="Hba_11805"/>
    </source>
</evidence>
<feature type="compositionally biased region" description="Basic and acidic residues" evidence="1">
    <location>
        <begin position="46"/>
        <end position="60"/>
    </location>
</feature>
<name>A0A1I7X315_HETBA</name>
<keyword evidence="3" id="KW-1185">Reference proteome</keyword>
<feature type="region of interest" description="Disordered" evidence="1">
    <location>
        <begin position="33"/>
        <end position="60"/>
    </location>
</feature>
<evidence type="ECO:0000256" key="1">
    <source>
        <dbReference type="SAM" id="MobiDB-lite"/>
    </source>
</evidence>
<dbReference type="Pfam" id="PF07808">
    <property type="entry name" value="RED_N"/>
    <property type="match status" value="1"/>
</dbReference>
<accession>A0A1I7X315</accession>
<dbReference type="InterPro" id="IPR012916">
    <property type="entry name" value="RED_N"/>
</dbReference>
<proteinExistence type="predicted"/>
<feature type="domain" description="RED-like N-terminal" evidence="2">
    <location>
        <begin position="50"/>
        <end position="147"/>
    </location>
</feature>